<dbReference type="Proteomes" id="UP000575068">
    <property type="component" value="Unassembled WGS sequence"/>
</dbReference>
<accession>A0A840HVA8</accession>
<feature type="transmembrane region" description="Helical" evidence="6">
    <location>
        <begin position="367"/>
        <end position="389"/>
    </location>
</feature>
<comment type="caution">
    <text evidence="8">The sequence shown here is derived from an EMBL/GenBank/DDBJ whole genome shotgun (WGS) entry which is preliminary data.</text>
</comment>
<dbReference type="RefSeq" id="WP_184475274.1">
    <property type="nucleotide sequence ID" value="NZ_JACHOV010000006.1"/>
</dbReference>
<dbReference type="Gene3D" id="1.20.1250.20">
    <property type="entry name" value="MFS general substrate transporter like domains"/>
    <property type="match status" value="1"/>
</dbReference>
<feature type="domain" description="Major facilitator superfamily (MFS) profile" evidence="7">
    <location>
        <begin position="8"/>
        <end position="394"/>
    </location>
</feature>
<protein>
    <submittedName>
        <fullName evidence="8">Putative MFS family arabinose efflux permease</fullName>
    </submittedName>
</protein>
<feature type="transmembrane region" description="Helical" evidence="6">
    <location>
        <begin position="304"/>
        <end position="328"/>
    </location>
</feature>
<dbReference type="InterPro" id="IPR036259">
    <property type="entry name" value="MFS_trans_sf"/>
</dbReference>
<feature type="transmembrane region" description="Helical" evidence="6">
    <location>
        <begin position="204"/>
        <end position="228"/>
    </location>
</feature>
<keyword evidence="9" id="KW-1185">Reference proteome</keyword>
<dbReference type="SUPFAM" id="SSF103473">
    <property type="entry name" value="MFS general substrate transporter"/>
    <property type="match status" value="1"/>
</dbReference>
<feature type="transmembrane region" description="Helical" evidence="6">
    <location>
        <begin position="162"/>
        <end position="184"/>
    </location>
</feature>
<proteinExistence type="predicted"/>
<dbReference type="PANTHER" id="PTHR43124">
    <property type="entry name" value="PURINE EFFLUX PUMP PBUE"/>
    <property type="match status" value="1"/>
</dbReference>
<comment type="subcellular location">
    <subcellularLocation>
        <location evidence="1">Cell membrane</location>
        <topology evidence="1">Multi-pass membrane protein</topology>
    </subcellularLocation>
</comment>
<keyword evidence="3 6" id="KW-0812">Transmembrane</keyword>
<keyword evidence="5 6" id="KW-0472">Membrane</keyword>
<evidence type="ECO:0000256" key="5">
    <source>
        <dbReference type="ARBA" id="ARBA00023136"/>
    </source>
</evidence>
<organism evidence="8 9">
    <name type="scientific">Rhizorhapis suberifaciens</name>
    <name type="common">corky root of lettuce</name>
    <dbReference type="NCBI Taxonomy" id="13656"/>
    <lineage>
        <taxon>Bacteria</taxon>
        <taxon>Pseudomonadati</taxon>
        <taxon>Pseudomonadota</taxon>
        <taxon>Alphaproteobacteria</taxon>
        <taxon>Sphingomonadales</taxon>
        <taxon>Sphingomonadaceae</taxon>
        <taxon>Rhizorhapis</taxon>
    </lineage>
</organism>
<dbReference type="GO" id="GO:0022857">
    <property type="term" value="F:transmembrane transporter activity"/>
    <property type="evidence" value="ECO:0007669"/>
    <property type="project" value="InterPro"/>
</dbReference>
<keyword evidence="4 6" id="KW-1133">Transmembrane helix</keyword>
<feature type="transmembrane region" description="Helical" evidence="6">
    <location>
        <begin position="136"/>
        <end position="155"/>
    </location>
</feature>
<feature type="transmembrane region" description="Helical" evidence="6">
    <location>
        <begin position="73"/>
        <end position="91"/>
    </location>
</feature>
<evidence type="ECO:0000256" key="6">
    <source>
        <dbReference type="SAM" id="Phobius"/>
    </source>
</evidence>
<evidence type="ECO:0000256" key="4">
    <source>
        <dbReference type="ARBA" id="ARBA00022989"/>
    </source>
</evidence>
<evidence type="ECO:0000256" key="1">
    <source>
        <dbReference type="ARBA" id="ARBA00004651"/>
    </source>
</evidence>
<evidence type="ECO:0000256" key="3">
    <source>
        <dbReference type="ARBA" id="ARBA00022692"/>
    </source>
</evidence>
<name>A0A840HVA8_9SPHN</name>
<dbReference type="InterPro" id="IPR050189">
    <property type="entry name" value="MFS_Efflux_Transporters"/>
</dbReference>
<dbReference type="PROSITE" id="PS50850">
    <property type="entry name" value="MFS"/>
    <property type="match status" value="1"/>
</dbReference>
<dbReference type="AlphaFoldDB" id="A0A840HVA8"/>
<dbReference type="Pfam" id="PF07690">
    <property type="entry name" value="MFS_1"/>
    <property type="match status" value="1"/>
</dbReference>
<feature type="transmembrane region" description="Helical" evidence="6">
    <location>
        <begin position="280"/>
        <end position="297"/>
    </location>
</feature>
<dbReference type="EMBL" id="JACHOV010000006">
    <property type="protein sequence ID" value="MBB4641458.1"/>
    <property type="molecule type" value="Genomic_DNA"/>
</dbReference>
<dbReference type="InterPro" id="IPR011701">
    <property type="entry name" value="MFS"/>
</dbReference>
<dbReference type="PANTHER" id="PTHR43124:SF3">
    <property type="entry name" value="CHLORAMPHENICOL EFFLUX PUMP RV0191"/>
    <property type="match status" value="1"/>
</dbReference>
<evidence type="ECO:0000259" key="7">
    <source>
        <dbReference type="PROSITE" id="PS50850"/>
    </source>
</evidence>
<evidence type="ECO:0000256" key="2">
    <source>
        <dbReference type="ARBA" id="ARBA00022475"/>
    </source>
</evidence>
<sequence length="400" mass="41220">MKAGSWPSILVIYLFGVVAASAVTRIIPLGSDIMARFVIDNRQFGWLISLIAIPAVLLAIPSSLAVARFGPRAVLIGSAVMAAIANMLDLIADHFSILQISRLIEGIAVVHIYTAAPAFLMATVTGPRRTHALTLWATYAPVGTALGLGLGGLGAGSPGWRLPFALFCGIAAGVAMLGCLLPRVRSLPEGASATPTLGQQVRNLAAACTSPRLLALGLAALVVISLGFGANISLPDWLVRNHHIPPAEAAGILSLLTLLMLPGSFGAGTLMSGAGLSPPRLFLILAPLGFAAGALAFKPEMTLVTRYVAVGGWFLCSGAALAIVMAALPLAAQPAHHGAAAALVNQAGALATFINPPFWQSMLASGIWSPFALTLAIGWIISAGAMLFLTNRFAYDTQQG</sequence>
<keyword evidence="2" id="KW-1003">Cell membrane</keyword>
<feature type="transmembrane region" description="Helical" evidence="6">
    <location>
        <begin position="44"/>
        <end position="67"/>
    </location>
</feature>
<dbReference type="CDD" id="cd06174">
    <property type="entry name" value="MFS"/>
    <property type="match status" value="1"/>
</dbReference>
<dbReference type="InterPro" id="IPR020846">
    <property type="entry name" value="MFS_dom"/>
</dbReference>
<evidence type="ECO:0000313" key="8">
    <source>
        <dbReference type="EMBL" id="MBB4641458.1"/>
    </source>
</evidence>
<feature type="transmembrane region" description="Helical" evidence="6">
    <location>
        <begin position="103"/>
        <end position="124"/>
    </location>
</feature>
<evidence type="ECO:0000313" key="9">
    <source>
        <dbReference type="Proteomes" id="UP000575068"/>
    </source>
</evidence>
<reference evidence="8 9" key="1">
    <citation type="submission" date="2020-08" db="EMBL/GenBank/DDBJ databases">
        <title>Genomic Encyclopedia of Type Strains, Phase IV (KMG-IV): sequencing the most valuable type-strain genomes for metagenomic binning, comparative biology and taxonomic classification.</title>
        <authorList>
            <person name="Goeker M."/>
        </authorList>
    </citation>
    <scope>NUCLEOTIDE SEQUENCE [LARGE SCALE GENOMIC DNA]</scope>
    <source>
        <strain evidence="8 9">DSM 7465</strain>
    </source>
</reference>
<feature type="transmembrane region" description="Helical" evidence="6">
    <location>
        <begin position="6"/>
        <end position="23"/>
    </location>
</feature>
<dbReference type="GO" id="GO:0005886">
    <property type="term" value="C:plasma membrane"/>
    <property type="evidence" value="ECO:0007669"/>
    <property type="project" value="UniProtKB-SubCell"/>
</dbReference>
<gene>
    <name evidence="8" type="ORF">HNQ99_001767</name>
</gene>